<name>M1WLV7_PSEP2</name>
<dbReference type="AlphaFoldDB" id="M1WLV7"/>
<dbReference type="BioCyc" id="DPIE1322246:BN4_RS06480-MONOMER"/>
<organism evidence="1 2">
    <name type="scientific">Pseudodesulfovibrio piezophilus (strain DSM 21447 / JCM 15486 / C1TLV30)</name>
    <name type="common">Desulfovibrio piezophilus</name>
    <dbReference type="NCBI Taxonomy" id="1322246"/>
    <lineage>
        <taxon>Bacteria</taxon>
        <taxon>Pseudomonadati</taxon>
        <taxon>Thermodesulfobacteriota</taxon>
        <taxon>Desulfovibrionia</taxon>
        <taxon>Desulfovibrionales</taxon>
        <taxon>Desulfovibrionaceae</taxon>
    </lineage>
</organism>
<dbReference type="EMBL" id="FO203427">
    <property type="protein sequence ID" value="CCH48530.1"/>
    <property type="molecule type" value="Genomic_DNA"/>
</dbReference>
<evidence type="ECO:0000313" key="2">
    <source>
        <dbReference type="Proteomes" id="UP000011724"/>
    </source>
</evidence>
<dbReference type="STRING" id="1322246.BN4_11293"/>
<dbReference type="Gene3D" id="3.40.190.10">
    <property type="entry name" value="Periplasmic binding protein-like II"/>
    <property type="match status" value="2"/>
</dbReference>
<evidence type="ECO:0008006" key="3">
    <source>
        <dbReference type="Google" id="ProtNLM"/>
    </source>
</evidence>
<sequence>MTRNIIIITCLLLATPNFAFSALAGRKMVLTTSEAIHTGEESAVLRVAYAKLGIELDIKELPPRRSLEDANDGFADGEVGRVAGLEKEFTNLIRIDVPIKSIETMAYFTHGAVTINGLADLTRYRIGILEGMRLSEELTKGMHPISVDSWEKLYTLLEMGRLDVILASRERQEEWHDIPQTRNLESVQLQPQGHAIYHYLNKRHLDFAPVIRMVLQDMRQTGEMRKILLQASMN</sequence>
<dbReference type="KEGG" id="dpi:BN4_11293"/>
<evidence type="ECO:0000313" key="1">
    <source>
        <dbReference type="EMBL" id="CCH48530.1"/>
    </source>
</evidence>
<reference evidence="2" key="2">
    <citation type="journal article" date="2013" name="Stand. Genomic Sci.">
        <title>Complete genome sequence of Desulfocapsa sulfexigens, a marine deltaproteobacterium specialized in disproportionating inorganic sulfur compounds.</title>
        <authorList>
            <person name="Finster K.W."/>
            <person name="Kjeldsen K.U."/>
            <person name="Kube M."/>
            <person name="Reinhardt R."/>
            <person name="Mussmann M."/>
            <person name="Amann R."/>
            <person name="Schreiber L."/>
        </authorList>
    </citation>
    <scope>NUCLEOTIDE SEQUENCE [LARGE SCALE GENOMIC DNA]</scope>
    <source>
        <strain evidence="2">DSM 10523 / SB164P1</strain>
    </source>
</reference>
<dbReference type="PATRIC" id="fig|879567.3.peg.1343"/>
<reference evidence="1 2" key="1">
    <citation type="journal article" date="2013" name="PLoS ONE">
        <title>The first genomic and proteomic characterization of a deep-sea sulfate reducer: insights into the piezophilic lifestyle of Desulfovibrio piezophilus.</title>
        <authorList>
            <person name="Pradel N."/>
            <person name="Ji B."/>
            <person name="Gimenez G."/>
            <person name="Talla E."/>
            <person name="Lenoble P."/>
            <person name="Garel M."/>
            <person name="Tamburini C."/>
            <person name="Fourquet P."/>
            <person name="Lebrun R."/>
            <person name="Bertin P."/>
            <person name="Denis Y."/>
            <person name="Pophillat M."/>
            <person name="Barbe V."/>
            <person name="Ollivier B."/>
            <person name="Dolla A."/>
        </authorList>
    </citation>
    <scope>NUCLEOTIDE SEQUENCE [LARGE SCALE GENOMIC DNA]</scope>
    <source>
        <strain evidence="2">DSM 10523 / SB164P1</strain>
    </source>
</reference>
<accession>M1WLV7</accession>
<gene>
    <name evidence="1" type="ordered locus">BN4_11293</name>
</gene>
<protein>
    <recommendedName>
        <fullName evidence="3">Solute-binding protein family 3/N-terminal domain-containing protein</fullName>
    </recommendedName>
</protein>
<dbReference type="Proteomes" id="UP000011724">
    <property type="component" value="Chromosome"/>
</dbReference>
<dbReference type="SUPFAM" id="SSF53850">
    <property type="entry name" value="Periplasmic binding protein-like II"/>
    <property type="match status" value="1"/>
</dbReference>
<keyword evidence="2" id="KW-1185">Reference proteome</keyword>
<proteinExistence type="predicted"/>
<dbReference type="HOGENOM" id="CLU_080965_2_1_7"/>
<dbReference type="eggNOG" id="COG0834">
    <property type="taxonomic scope" value="Bacteria"/>
</dbReference>